<keyword evidence="2" id="KW-1185">Reference proteome</keyword>
<accession>A0ABD1YVZ8</accession>
<comment type="caution">
    <text evidence="1">The sequence shown here is derived from an EMBL/GenBank/DDBJ whole genome shotgun (WGS) entry which is preliminary data.</text>
</comment>
<proteinExistence type="predicted"/>
<dbReference type="Proteomes" id="UP001605036">
    <property type="component" value="Unassembled WGS sequence"/>
</dbReference>
<evidence type="ECO:0000313" key="1">
    <source>
        <dbReference type="EMBL" id="KAL2634951.1"/>
    </source>
</evidence>
<dbReference type="AlphaFoldDB" id="A0ABD1YVZ8"/>
<protein>
    <submittedName>
        <fullName evidence="1">Uncharacterized protein</fullName>
    </submittedName>
</protein>
<gene>
    <name evidence="1" type="ORF">R1flu_006430</name>
</gene>
<sequence length="183" mass="21092">MSCNIHMYHMRGKERSMISMGLIGFKEGDTLLSLCKKPEGIRIFRSPFQFWDSRLGSPIYTKLEALIFVEDLEDKVVLFETKDSEESNLVLVAPTVEPEPLVIATQPVERNIIYEEQNEGIVDVSIESSELSVTCDDRLDGKALFLLKRMSQAVETAWQEHVERLIIWQQKENKVGHEWHAKI</sequence>
<name>A0ABD1YVZ8_9MARC</name>
<evidence type="ECO:0000313" key="2">
    <source>
        <dbReference type="Proteomes" id="UP001605036"/>
    </source>
</evidence>
<organism evidence="1 2">
    <name type="scientific">Riccia fluitans</name>
    <dbReference type="NCBI Taxonomy" id="41844"/>
    <lineage>
        <taxon>Eukaryota</taxon>
        <taxon>Viridiplantae</taxon>
        <taxon>Streptophyta</taxon>
        <taxon>Embryophyta</taxon>
        <taxon>Marchantiophyta</taxon>
        <taxon>Marchantiopsida</taxon>
        <taxon>Marchantiidae</taxon>
        <taxon>Marchantiales</taxon>
        <taxon>Ricciaceae</taxon>
        <taxon>Riccia</taxon>
    </lineage>
</organism>
<reference evidence="1 2" key="1">
    <citation type="submission" date="2024-09" db="EMBL/GenBank/DDBJ databases">
        <title>Chromosome-scale assembly of Riccia fluitans.</title>
        <authorList>
            <person name="Paukszto L."/>
            <person name="Sawicki J."/>
            <person name="Karawczyk K."/>
            <person name="Piernik-Szablinska J."/>
            <person name="Szczecinska M."/>
            <person name="Mazdziarz M."/>
        </authorList>
    </citation>
    <scope>NUCLEOTIDE SEQUENCE [LARGE SCALE GENOMIC DNA]</scope>
    <source>
        <strain evidence="1">Rf_01</strain>
        <tissue evidence="1">Aerial parts of the thallus</tissue>
    </source>
</reference>
<dbReference type="EMBL" id="JBHFFA010000003">
    <property type="protein sequence ID" value="KAL2634951.1"/>
    <property type="molecule type" value="Genomic_DNA"/>
</dbReference>